<dbReference type="KEGG" id="nneo:PQG83_00605"/>
<protein>
    <submittedName>
        <fullName evidence="1">Uncharacterized protein</fullName>
    </submittedName>
</protein>
<dbReference type="Proteomes" id="UP001302494">
    <property type="component" value="Chromosome"/>
</dbReference>
<proteinExistence type="predicted"/>
<sequence length="46" mass="5297">MKGDEPRYGARFLKQHESLCVAKCLWRVVIGGKEDTKPVLYMARES</sequence>
<reference evidence="1 2" key="1">
    <citation type="submission" date="2023-01" db="EMBL/GenBank/DDBJ databases">
        <title>Cultivation and genomic characterization of new, ubiquitous marine nitrite-oxidizing bacteria from the Nitrospirales.</title>
        <authorList>
            <person name="Mueller A.J."/>
            <person name="Daebeler A."/>
            <person name="Herbold C.W."/>
            <person name="Kirkegaard R.H."/>
            <person name="Daims H."/>
        </authorList>
    </citation>
    <scope>NUCLEOTIDE SEQUENCE [LARGE SCALE GENOMIC DNA]</scope>
    <source>
        <strain evidence="1 2">DK</strain>
    </source>
</reference>
<keyword evidence="2" id="KW-1185">Reference proteome</keyword>
<dbReference type="EMBL" id="CP116968">
    <property type="protein sequence ID" value="WNM62278.1"/>
    <property type="molecule type" value="Genomic_DNA"/>
</dbReference>
<dbReference type="RefSeq" id="WP_312745531.1">
    <property type="nucleotide sequence ID" value="NZ_CP116968.1"/>
</dbReference>
<accession>A0AA96JWA2</accession>
<name>A0AA96JWA2_9BACT</name>
<gene>
    <name evidence="1" type="ORF">PQG83_00605</name>
</gene>
<dbReference type="AlphaFoldDB" id="A0AA96JWA2"/>
<evidence type="ECO:0000313" key="1">
    <source>
        <dbReference type="EMBL" id="WNM62278.1"/>
    </source>
</evidence>
<evidence type="ECO:0000313" key="2">
    <source>
        <dbReference type="Proteomes" id="UP001302494"/>
    </source>
</evidence>
<organism evidence="1 2">
    <name type="scientific">Candidatus Nitrospira neomarina</name>
    <dbReference type="NCBI Taxonomy" id="3020899"/>
    <lineage>
        <taxon>Bacteria</taxon>
        <taxon>Pseudomonadati</taxon>
        <taxon>Nitrospirota</taxon>
        <taxon>Nitrospiria</taxon>
        <taxon>Nitrospirales</taxon>
        <taxon>Nitrospiraceae</taxon>
        <taxon>Nitrospira</taxon>
    </lineage>
</organism>